<proteinExistence type="predicted"/>
<dbReference type="RefSeq" id="WP_190301096.1">
    <property type="nucleotide sequence ID" value="NZ_JACOIJ010000001.1"/>
</dbReference>
<dbReference type="InterPro" id="IPR029039">
    <property type="entry name" value="Flavoprotein-like_sf"/>
</dbReference>
<dbReference type="SUPFAM" id="SSF52218">
    <property type="entry name" value="Flavoproteins"/>
    <property type="match status" value="1"/>
</dbReference>
<accession>A0ABR7Y9P0</accession>
<name>A0ABR7Y9P0_9SPHI</name>
<dbReference type="Proteomes" id="UP000651271">
    <property type="component" value="Unassembled WGS sequence"/>
</dbReference>
<protein>
    <recommendedName>
        <fullName evidence="3">NADPH-dependent FMN reductase-like domain-containing protein</fullName>
    </recommendedName>
</protein>
<dbReference type="Gene3D" id="3.40.50.360">
    <property type="match status" value="1"/>
</dbReference>
<reference evidence="1 2" key="1">
    <citation type="submission" date="2020-08" db="EMBL/GenBank/DDBJ databases">
        <title>Sphingobacterium sp. DN04309 isolated from aquaculture water.</title>
        <authorList>
            <person name="Zhang M."/>
        </authorList>
    </citation>
    <scope>NUCLEOTIDE SEQUENCE [LARGE SCALE GENOMIC DNA]</scope>
    <source>
        <strain evidence="1 2">DN04309</strain>
    </source>
</reference>
<dbReference type="EMBL" id="JACOIJ010000001">
    <property type="protein sequence ID" value="MBD1428017.1"/>
    <property type="molecule type" value="Genomic_DNA"/>
</dbReference>
<evidence type="ECO:0000313" key="1">
    <source>
        <dbReference type="EMBL" id="MBD1428017.1"/>
    </source>
</evidence>
<evidence type="ECO:0000313" key="2">
    <source>
        <dbReference type="Proteomes" id="UP000651271"/>
    </source>
</evidence>
<gene>
    <name evidence="1" type="ORF">H8B04_00290</name>
</gene>
<sequence length="78" mass="8803">MAVKKLESAVVFGSSNNQGNTYNIAHSIADKLKIKLYNLAVYNISNFDYTHQNKSDDFFPLITELIENYGTIIFVTPV</sequence>
<organism evidence="1 2">
    <name type="scientific">Sphingobacterium litopenaei</name>
    <dbReference type="NCBI Taxonomy" id="2763500"/>
    <lineage>
        <taxon>Bacteria</taxon>
        <taxon>Pseudomonadati</taxon>
        <taxon>Bacteroidota</taxon>
        <taxon>Sphingobacteriia</taxon>
        <taxon>Sphingobacteriales</taxon>
        <taxon>Sphingobacteriaceae</taxon>
        <taxon>Sphingobacterium</taxon>
    </lineage>
</organism>
<comment type="caution">
    <text evidence="1">The sequence shown here is derived from an EMBL/GenBank/DDBJ whole genome shotgun (WGS) entry which is preliminary data.</text>
</comment>
<evidence type="ECO:0008006" key="3">
    <source>
        <dbReference type="Google" id="ProtNLM"/>
    </source>
</evidence>
<keyword evidence="2" id="KW-1185">Reference proteome</keyword>